<organism evidence="4 5">
    <name type="scientific">Bifidobacterium reuteri</name>
    <dbReference type="NCBI Taxonomy" id="983706"/>
    <lineage>
        <taxon>Bacteria</taxon>
        <taxon>Bacillati</taxon>
        <taxon>Actinomycetota</taxon>
        <taxon>Actinomycetes</taxon>
        <taxon>Bifidobacteriales</taxon>
        <taxon>Bifidobacteriaceae</taxon>
        <taxon>Bifidobacterium</taxon>
    </lineage>
</organism>
<sequence length="192" mass="19820">MTDSKTLRKTATLAAAGLVVTGALLAGCGESTATPMDDSFAGNSGETQQSQEEQSQSSGSDSGDSGDSGDSADSSNGSSSDSSSTTSDKKDTGKYKDGDYSINGQYGPIGEDSIDVHLTIKDGNVENVEIVGHPFTTISKTHQDDFAKAINGVVDGKPLKDLKVDKVAGASWTSDAFNKALEIARQEASIQE</sequence>
<proteinExistence type="predicted"/>
<dbReference type="GO" id="GO:0010181">
    <property type="term" value="F:FMN binding"/>
    <property type="evidence" value="ECO:0007669"/>
    <property type="project" value="InterPro"/>
</dbReference>
<name>A0A5J5E5C3_9BIFI</name>
<gene>
    <name evidence="4" type="ORF">EMO92_09225</name>
</gene>
<dbReference type="RefSeq" id="WP_150335873.1">
    <property type="nucleotide sequence ID" value="NZ_RZUG01000020.1"/>
</dbReference>
<evidence type="ECO:0000313" key="4">
    <source>
        <dbReference type="EMBL" id="KAA8823983.1"/>
    </source>
</evidence>
<dbReference type="PROSITE" id="PS51257">
    <property type="entry name" value="PROKAR_LIPOPROTEIN"/>
    <property type="match status" value="1"/>
</dbReference>
<dbReference type="GO" id="GO:0016020">
    <property type="term" value="C:membrane"/>
    <property type="evidence" value="ECO:0007669"/>
    <property type="project" value="InterPro"/>
</dbReference>
<reference evidence="4 5" key="1">
    <citation type="journal article" date="2019" name="Syst. Appl. Microbiol.">
        <title>Characterization of Bifidobacterium species in feaces of the Egyptian fruit bat: Description of B. vespertilionis sp. nov. and B. rousetti sp. nov.</title>
        <authorList>
            <person name="Modesto M."/>
            <person name="Satti M."/>
            <person name="Watanabe K."/>
            <person name="Puglisi E."/>
            <person name="Morelli L."/>
            <person name="Huang C.-H."/>
            <person name="Liou J.-S."/>
            <person name="Miyashita M."/>
            <person name="Tamura T."/>
            <person name="Saito S."/>
            <person name="Mori K."/>
            <person name="Huang L."/>
            <person name="Sciavilla P."/>
            <person name="Sandri C."/>
            <person name="Spiezio C."/>
            <person name="Vitali F."/>
            <person name="Cavalieri D."/>
            <person name="Perpetuini G."/>
            <person name="Tofalo R."/>
            <person name="Bonetti A."/>
            <person name="Arita M."/>
            <person name="Mattarelli P."/>
        </authorList>
    </citation>
    <scope>NUCLEOTIDE SEQUENCE [LARGE SCALE GENOMIC DNA]</scope>
    <source>
        <strain evidence="4 5">RST19</strain>
    </source>
</reference>
<feature type="signal peptide" evidence="2">
    <location>
        <begin position="1"/>
        <end position="26"/>
    </location>
</feature>
<evidence type="ECO:0000259" key="3">
    <source>
        <dbReference type="SMART" id="SM00900"/>
    </source>
</evidence>
<feature type="compositionally biased region" description="Low complexity" evidence="1">
    <location>
        <begin position="42"/>
        <end position="86"/>
    </location>
</feature>
<dbReference type="Proteomes" id="UP000326251">
    <property type="component" value="Unassembled WGS sequence"/>
</dbReference>
<dbReference type="EMBL" id="RZUG01000020">
    <property type="protein sequence ID" value="KAA8823983.1"/>
    <property type="molecule type" value="Genomic_DNA"/>
</dbReference>
<dbReference type="SMART" id="SM00900">
    <property type="entry name" value="FMN_bind"/>
    <property type="match status" value="1"/>
</dbReference>
<feature type="domain" description="FMN-binding" evidence="3">
    <location>
        <begin position="110"/>
        <end position="188"/>
    </location>
</feature>
<evidence type="ECO:0000256" key="1">
    <source>
        <dbReference type="SAM" id="MobiDB-lite"/>
    </source>
</evidence>
<accession>A0A5J5E5C3</accession>
<feature type="compositionally biased region" description="Basic and acidic residues" evidence="1">
    <location>
        <begin position="87"/>
        <end position="99"/>
    </location>
</feature>
<dbReference type="AlphaFoldDB" id="A0A5J5E5C3"/>
<evidence type="ECO:0000313" key="5">
    <source>
        <dbReference type="Proteomes" id="UP000326251"/>
    </source>
</evidence>
<feature type="chain" id="PRO_5038991127" evidence="2">
    <location>
        <begin position="27"/>
        <end position="192"/>
    </location>
</feature>
<keyword evidence="2" id="KW-0732">Signal</keyword>
<comment type="caution">
    <text evidence="4">The sequence shown here is derived from an EMBL/GenBank/DDBJ whole genome shotgun (WGS) entry which is preliminary data.</text>
</comment>
<dbReference type="InterPro" id="IPR007329">
    <property type="entry name" value="FMN-bd"/>
</dbReference>
<feature type="region of interest" description="Disordered" evidence="1">
    <location>
        <begin position="29"/>
        <end position="106"/>
    </location>
</feature>
<protein>
    <submittedName>
        <fullName evidence="4">FMN-binding protein</fullName>
    </submittedName>
</protein>
<evidence type="ECO:0000256" key="2">
    <source>
        <dbReference type="SAM" id="SignalP"/>
    </source>
</evidence>
<dbReference type="Pfam" id="PF04205">
    <property type="entry name" value="FMN_bind"/>
    <property type="match status" value="1"/>
</dbReference>